<dbReference type="SUPFAM" id="SSF53448">
    <property type="entry name" value="Nucleotide-diphospho-sugar transferases"/>
    <property type="match status" value="1"/>
</dbReference>
<proteinExistence type="inferred from homology"/>
<organism evidence="5 6">
    <name type="scientific">Nocardioides mangrovi</name>
    <dbReference type="NCBI Taxonomy" id="2874580"/>
    <lineage>
        <taxon>Bacteria</taxon>
        <taxon>Bacillati</taxon>
        <taxon>Actinomycetota</taxon>
        <taxon>Actinomycetes</taxon>
        <taxon>Propionibacteriales</taxon>
        <taxon>Nocardioidaceae</taxon>
        <taxon>Nocardioides</taxon>
    </lineage>
</organism>
<keyword evidence="2" id="KW-0328">Glycosyltransferase</keyword>
<dbReference type="Gene3D" id="3.90.550.10">
    <property type="entry name" value="Spore Coat Polysaccharide Biosynthesis Protein SpsA, Chain A"/>
    <property type="match status" value="1"/>
</dbReference>
<keyword evidence="3" id="KW-0808">Transferase</keyword>
<dbReference type="InterPro" id="IPR001173">
    <property type="entry name" value="Glyco_trans_2-like"/>
</dbReference>
<dbReference type="RefSeq" id="WP_224121536.1">
    <property type="nucleotide sequence ID" value="NZ_JAIQZJ010000001.1"/>
</dbReference>
<evidence type="ECO:0000256" key="1">
    <source>
        <dbReference type="ARBA" id="ARBA00006739"/>
    </source>
</evidence>
<feature type="domain" description="Glycosyltransferase 2-like" evidence="4">
    <location>
        <begin position="4"/>
        <end position="169"/>
    </location>
</feature>
<evidence type="ECO:0000259" key="4">
    <source>
        <dbReference type="Pfam" id="PF00535"/>
    </source>
</evidence>
<evidence type="ECO:0000313" key="5">
    <source>
        <dbReference type="EMBL" id="MBZ5737176.1"/>
    </source>
</evidence>
<evidence type="ECO:0000256" key="3">
    <source>
        <dbReference type="ARBA" id="ARBA00022679"/>
    </source>
</evidence>
<dbReference type="EMBL" id="JAIQZJ010000001">
    <property type="protein sequence ID" value="MBZ5737176.1"/>
    <property type="molecule type" value="Genomic_DNA"/>
</dbReference>
<reference evidence="5 6" key="1">
    <citation type="submission" date="2021-09" db="EMBL/GenBank/DDBJ databases">
        <title>Whole genome sequence of Nocardioides sp. GBK3QG-3.</title>
        <authorList>
            <person name="Tuo L."/>
        </authorList>
    </citation>
    <scope>NUCLEOTIDE SEQUENCE [LARGE SCALE GENOMIC DNA]</scope>
    <source>
        <strain evidence="5 6">GBK3QG-3</strain>
    </source>
</reference>
<comment type="similarity">
    <text evidence="1">Belongs to the glycosyltransferase 2 family.</text>
</comment>
<evidence type="ECO:0000313" key="6">
    <source>
        <dbReference type="Proteomes" id="UP000780875"/>
    </source>
</evidence>
<accession>A0ABS7U8A8</accession>
<gene>
    <name evidence="5" type="ORF">K8U61_03295</name>
</gene>
<sequence length="249" mass="27273">MDLIVIPTYEERASIGPLLDRIQAVPDLDRFRVLVVDDASPDGTPDVVRAHASYGDRVLLLERGGKDGLGAAYRAGFAWAREHGAGIVVQMDADGSHQPESVPALVVALEDADLAIGSRYVAGGRTVDWPWHRRLVSRVGNAYVRLVLGLPVHDCTAGFRAYRSDALARIATSGTEADGYSFQIETTWRATRLGLRIAEVPITFVERREGASKMTAAIVREALWRVLTWRFRSTPTAADLASPRRRIAA</sequence>
<comment type="caution">
    <text evidence="5">The sequence shown here is derived from an EMBL/GenBank/DDBJ whole genome shotgun (WGS) entry which is preliminary data.</text>
</comment>
<dbReference type="InterPro" id="IPR039528">
    <property type="entry name" value="DPM1-like"/>
</dbReference>
<dbReference type="Proteomes" id="UP000780875">
    <property type="component" value="Unassembled WGS sequence"/>
</dbReference>
<dbReference type="InterPro" id="IPR029044">
    <property type="entry name" value="Nucleotide-diphossugar_trans"/>
</dbReference>
<dbReference type="PANTHER" id="PTHR43398:SF1">
    <property type="entry name" value="DOLICHOL-PHOSPHATE MANNOSYLTRANSFERASE SUBUNIT 1"/>
    <property type="match status" value="1"/>
</dbReference>
<protein>
    <submittedName>
        <fullName evidence="5">Polyprenol monophosphomannose synthase</fullName>
    </submittedName>
</protein>
<keyword evidence="6" id="KW-1185">Reference proteome</keyword>
<dbReference type="Pfam" id="PF00535">
    <property type="entry name" value="Glycos_transf_2"/>
    <property type="match status" value="1"/>
</dbReference>
<dbReference type="PANTHER" id="PTHR43398">
    <property type="entry name" value="DOLICHOL-PHOSPHATE MANNOSYLTRANSFERASE SUBUNIT 1"/>
    <property type="match status" value="1"/>
</dbReference>
<evidence type="ECO:0000256" key="2">
    <source>
        <dbReference type="ARBA" id="ARBA00022676"/>
    </source>
</evidence>
<name>A0ABS7U8A8_9ACTN</name>
<dbReference type="CDD" id="cd06442">
    <property type="entry name" value="DPM1_like"/>
    <property type="match status" value="1"/>
</dbReference>